<dbReference type="HOGENOM" id="CLU_768910_0_0_9"/>
<comment type="caution">
    <text evidence="2">The sequence shown here is derived from an EMBL/GenBank/DDBJ whole genome shotgun (WGS) entry which is preliminary data.</text>
</comment>
<accession>R3TJY4</accession>
<dbReference type="PATRIC" id="fig|1158610.3.peg.3300"/>
<dbReference type="RefSeq" id="WP_010769940.1">
    <property type="nucleotide sequence ID" value="NZ_ASWE01000001.1"/>
</dbReference>
<name>R3TJY4_9ENTE</name>
<organism evidence="2 3">
    <name type="scientific">Enterococcus phoeniculicola ATCC BAA-412</name>
    <dbReference type="NCBI Taxonomy" id="1158610"/>
    <lineage>
        <taxon>Bacteria</taxon>
        <taxon>Bacillati</taxon>
        <taxon>Bacillota</taxon>
        <taxon>Bacilli</taxon>
        <taxon>Lactobacillales</taxon>
        <taxon>Enterococcaceae</taxon>
        <taxon>Enterococcus</taxon>
    </lineage>
</organism>
<proteinExistence type="predicted"/>
<dbReference type="EMBL" id="AJAT01000018">
    <property type="protein sequence ID" value="EOL41744.1"/>
    <property type="molecule type" value="Genomic_DNA"/>
</dbReference>
<evidence type="ECO:0000313" key="3">
    <source>
        <dbReference type="Proteomes" id="UP000013785"/>
    </source>
</evidence>
<feature type="region of interest" description="Disordered" evidence="1">
    <location>
        <begin position="28"/>
        <end position="54"/>
    </location>
</feature>
<dbReference type="OrthoDB" id="2174778at2"/>
<dbReference type="Proteomes" id="UP000013785">
    <property type="component" value="Unassembled WGS sequence"/>
</dbReference>
<keyword evidence="3" id="KW-1185">Reference proteome</keyword>
<evidence type="ECO:0000256" key="1">
    <source>
        <dbReference type="SAM" id="MobiDB-lite"/>
    </source>
</evidence>
<dbReference type="AlphaFoldDB" id="R3TJY4"/>
<reference evidence="2 3" key="1">
    <citation type="submission" date="2013-02" db="EMBL/GenBank/DDBJ databases">
        <title>The Genome Sequence of Enterococcus phoeniculicola BAA-412.</title>
        <authorList>
            <consortium name="The Broad Institute Genome Sequencing Platform"/>
            <consortium name="The Broad Institute Genome Sequencing Center for Infectious Disease"/>
            <person name="Earl A.M."/>
            <person name="Gilmore M.S."/>
            <person name="Lebreton F."/>
            <person name="Walker B."/>
            <person name="Young S.K."/>
            <person name="Zeng Q."/>
            <person name="Gargeya S."/>
            <person name="Fitzgerald M."/>
            <person name="Haas B."/>
            <person name="Abouelleil A."/>
            <person name="Alvarado L."/>
            <person name="Arachchi H.M."/>
            <person name="Berlin A.M."/>
            <person name="Chapman S.B."/>
            <person name="Dewar J."/>
            <person name="Goldberg J."/>
            <person name="Griggs A."/>
            <person name="Gujja S."/>
            <person name="Hansen M."/>
            <person name="Howarth C."/>
            <person name="Imamovic A."/>
            <person name="Larimer J."/>
            <person name="McCowan C."/>
            <person name="Murphy C."/>
            <person name="Neiman D."/>
            <person name="Pearson M."/>
            <person name="Priest M."/>
            <person name="Roberts A."/>
            <person name="Saif S."/>
            <person name="Shea T."/>
            <person name="Sisk P."/>
            <person name="Sykes S."/>
            <person name="Wortman J."/>
            <person name="Nusbaum C."/>
            <person name="Birren B."/>
        </authorList>
    </citation>
    <scope>NUCLEOTIDE SEQUENCE [LARGE SCALE GENOMIC DNA]</scope>
    <source>
        <strain evidence="2 3">ATCC BAA-412</strain>
    </source>
</reference>
<dbReference type="STRING" id="154621.RV11_GL002730"/>
<protein>
    <submittedName>
        <fullName evidence="2">Uncharacterized protein</fullName>
    </submittedName>
</protein>
<dbReference type="eggNOG" id="COG1196">
    <property type="taxonomic scope" value="Bacteria"/>
</dbReference>
<evidence type="ECO:0000313" key="2">
    <source>
        <dbReference type="EMBL" id="EOL41744.1"/>
    </source>
</evidence>
<sequence>MVDNKKERWFSQKSLIDEVNKVSDEVIESLSQDDSGSKYKKNTSVDTTSNDAEDMERNMKRYERQIKILQAEMIQEKQLHEQELNEVKAELDTMKETNQANSADAEIQEELAQLRKENEELKADSLKVTVNHSEELSKKIDSLNGEVVGLTADKLDLKDQLLDMTAKNKTLQETLKEKEAIIQSMTKQLDERNDGEADSEALLKAKRQINDLMEQNEDLKQEVIESQKEIGEVLVSAKKQANQMLEEAHVEAKHMISSAELELENIGSRAKKIFIEVEDSKDQVVSMYNEMQSKINQLVEGSLLSDYQSKK</sequence>
<gene>
    <name evidence="2" type="ORF">UC3_03309</name>
</gene>